<organism evidence="1">
    <name type="scientific">marine sediment metagenome</name>
    <dbReference type="NCBI Taxonomy" id="412755"/>
    <lineage>
        <taxon>unclassified sequences</taxon>
        <taxon>metagenomes</taxon>
        <taxon>ecological metagenomes</taxon>
    </lineage>
</organism>
<reference evidence="1" key="1">
    <citation type="journal article" date="2015" name="Nature">
        <title>Complex archaea that bridge the gap between prokaryotes and eukaryotes.</title>
        <authorList>
            <person name="Spang A."/>
            <person name="Saw J.H."/>
            <person name="Jorgensen S.L."/>
            <person name="Zaremba-Niedzwiedzka K."/>
            <person name="Martijn J."/>
            <person name="Lind A.E."/>
            <person name="van Eijk R."/>
            <person name="Schleper C."/>
            <person name="Guy L."/>
            <person name="Ettema T.J."/>
        </authorList>
    </citation>
    <scope>NUCLEOTIDE SEQUENCE</scope>
</reference>
<gene>
    <name evidence="1" type="ORF">LCGC14_2054600</name>
</gene>
<sequence>CRLSARRGRQGVTYTSTYTYGLTDTPLVEVDTATLAVEKVTDYYSGGWVSGKDTAPSDARFFFRRIVASDYSAAKTVGGSAKTLVNSLTVDQNLVNTFTAMALSLTPNQWKHATWLAGDANSTYWYPLGACMVNNPTAAYYCWVQTYGECGLLHITNTTEGANEREVIYYIYADGSVQPAVAGASNTGGYPEAGYSIPNSIAETGSGQDDPYPIIFLTLQK</sequence>
<name>A0A0F9EN35_9ZZZZ</name>
<dbReference type="EMBL" id="LAZR01024344">
    <property type="protein sequence ID" value="KKL75469.1"/>
    <property type="molecule type" value="Genomic_DNA"/>
</dbReference>
<accession>A0A0F9EN35</accession>
<comment type="caution">
    <text evidence="1">The sequence shown here is derived from an EMBL/GenBank/DDBJ whole genome shotgun (WGS) entry which is preliminary data.</text>
</comment>
<proteinExistence type="predicted"/>
<protein>
    <submittedName>
        <fullName evidence="1">Uncharacterized protein</fullName>
    </submittedName>
</protein>
<dbReference type="AlphaFoldDB" id="A0A0F9EN35"/>
<feature type="non-terminal residue" evidence="1">
    <location>
        <position position="1"/>
    </location>
</feature>
<evidence type="ECO:0000313" key="1">
    <source>
        <dbReference type="EMBL" id="KKL75469.1"/>
    </source>
</evidence>